<evidence type="ECO:0000313" key="2">
    <source>
        <dbReference type="EMBL" id="GAA1958877.1"/>
    </source>
</evidence>
<dbReference type="Pfam" id="PF01381">
    <property type="entry name" value="HTH_3"/>
    <property type="match status" value="1"/>
</dbReference>
<dbReference type="RefSeq" id="WP_344418316.1">
    <property type="nucleotide sequence ID" value="NZ_BAAANN010000011.1"/>
</dbReference>
<feature type="domain" description="HTH cro/C1-type" evidence="1">
    <location>
        <begin position="6"/>
        <end position="60"/>
    </location>
</feature>
<sequence>MRREALIRTRKSAGYSQESLAEVLGVDSSSISNWERGRTEPVPYKRPKLARLLGISRESLEELLDGQAPRAALEASVGEASEATVNELRRRLEHVQAQYDIEPSTTLLATASRTHGQITALRHQTRTTRQRRDAVALEAESATFMGQLVWDASQRQDHRSPRRYFDQAVQAARQSGDKVAEAYATLRTSYLSLYGEKIAEDGLRTAQQAASTARGASPALTGLALLHTAEANAMLGHRAACDQALDDARTQLSLVHDVDLAAEYLTPAEIDRMAGSCYLFLGLANAAERTLQLAVSALQHKKKSQTIVLGNLSLAYIQQSEIHGATDTLHRSIDTLETSRGGGGLTLAFEAGRKLSPWRHEHAVQELYDRLFTLMTG</sequence>
<keyword evidence="3" id="KW-1185">Reference proteome</keyword>
<reference evidence="2 3" key="1">
    <citation type="journal article" date="2019" name="Int. J. Syst. Evol. Microbiol.">
        <title>The Global Catalogue of Microorganisms (GCM) 10K type strain sequencing project: providing services to taxonomists for standard genome sequencing and annotation.</title>
        <authorList>
            <consortium name="The Broad Institute Genomics Platform"/>
            <consortium name="The Broad Institute Genome Sequencing Center for Infectious Disease"/>
            <person name="Wu L."/>
            <person name="Ma J."/>
        </authorList>
    </citation>
    <scope>NUCLEOTIDE SEQUENCE [LARGE SCALE GENOMIC DNA]</scope>
    <source>
        <strain evidence="2 3">JCM 14545</strain>
    </source>
</reference>
<protein>
    <recommendedName>
        <fullName evidence="1">HTH cro/C1-type domain-containing protein</fullName>
    </recommendedName>
</protein>
<dbReference type="InterPro" id="IPR010982">
    <property type="entry name" value="Lambda_DNA-bd_dom_sf"/>
</dbReference>
<evidence type="ECO:0000313" key="3">
    <source>
        <dbReference type="Proteomes" id="UP001501116"/>
    </source>
</evidence>
<dbReference type="InterPro" id="IPR001387">
    <property type="entry name" value="Cro/C1-type_HTH"/>
</dbReference>
<dbReference type="Proteomes" id="UP001501116">
    <property type="component" value="Unassembled WGS sequence"/>
</dbReference>
<name>A0ABN2QVH3_9PSEU</name>
<dbReference type="EMBL" id="BAAANN010000011">
    <property type="protein sequence ID" value="GAA1958877.1"/>
    <property type="molecule type" value="Genomic_DNA"/>
</dbReference>
<organism evidence="2 3">
    <name type="scientific">Amycolatopsis minnesotensis</name>
    <dbReference type="NCBI Taxonomy" id="337894"/>
    <lineage>
        <taxon>Bacteria</taxon>
        <taxon>Bacillati</taxon>
        <taxon>Actinomycetota</taxon>
        <taxon>Actinomycetes</taxon>
        <taxon>Pseudonocardiales</taxon>
        <taxon>Pseudonocardiaceae</taxon>
        <taxon>Amycolatopsis</taxon>
    </lineage>
</organism>
<dbReference type="SUPFAM" id="SSF47413">
    <property type="entry name" value="lambda repressor-like DNA-binding domains"/>
    <property type="match status" value="1"/>
</dbReference>
<dbReference type="Gene3D" id="1.10.260.40">
    <property type="entry name" value="lambda repressor-like DNA-binding domains"/>
    <property type="match status" value="1"/>
</dbReference>
<dbReference type="SMART" id="SM00530">
    <property type="entry name" value="HTH_XRE"/>
    <property type="match status" value="1"/>
</dbReference>
<evidence type="ECO:0000259" key="1">
    <source>
        <dbReference type="PROSITE" id="PS50943"/>
    </source>
</evidence>
<dbReference type="PROSITE" id="PS50943">
    <property type="entry name" value="HTH_CROC1"/>
    <property type="match status" value="1"/>
</dbReference>
<dbReference type="CDD" id="cd00093">
    <property type="entry name" value="HTH_XRE"/>
    <property type="match status" value="1"/>
</dbReference>
<comment type="caution">
    <text evidence="2">The sequence shown here is derived from an EMBL/GenBank/DDBJ whole genome shotgun (WGS) entry which is preliminary data.</text>
</comment>
<proteinExistence type="predicted"/>
<gene>
    <name evidence="2" type="ORF">GCM10009754_31580</name>
</gene>
<accession>A0ABN2QVH3</accession>